<feature type="signal peptide" evidence="1">
    <location>
        <begin position="1"/>
        <end position="30"/>
    </location>
</feature>
<proteinExistence type="predicted"/>
<protein>
    <recommendedName>
        <fullName evidence="4">MANSC domain-containing protein</fullName>
    </recommendedName>
</protein>
<dbReference type="EMBL" id="JARQWQ010000012">
    <property type="protein sequence ID" value="KAK2568519.1"/>
    <property type="molecule type" value="Genomic_DNA"/>
</dbReference>
<evidence type="ECO:0000313" key="3">
    <source>
        <dbReference type="Proteomes" id="UP001249851"/>
    </source>
</evidence>
<dbReference type="AlphaFoldDB" id="A0AAD9VBR5"/>
<dbReference type="Proteomes" id="UP001249851">
    <property type="component" value="Unassembled WGS sequence"/>
</dbReference>
<evidence type="ECO:0000313" key="2">
    <source>
        <dbReference type="EMBL" id="KAK2568519.1"/>
    </source>
</evidence>
<keyword evidence="3" id="KW-1185">Reference proteome</keyword>
<keyword evidence="1" id="KW-0732">Signal</keyword>
<sequence>MTNGVANLRNIGSMIFLVFLQVIFVADCNSLPEHKCASQISSEKQPANDQLQPDHFKQLGKVRDMKECIDKCCGVEHCDLAMMSYGGQNCYGVACFSENLCQLLPSYPTRISFDVAHVSRR</sequence>
<comment type="caution">
    <text evidence="2">The sequence shown here is derived from an EMBL/GenBank/DDBJ whole genome shotgun (WGS) entry which is preliminary data.</text>
</comment>
<gene>
    <name evidence="2" type="ORF">P5673_007581</name>
</gene>
<name>A0AAD9VBR5_ACRCE</name>
<organism evidence="2 3">
    <name type="scientific">Acropora cervicornis</name>
    <name type="common">Staghorn coral</name>
    <dbReference type="NCBI Taxonomy" id="6130"/>
    <lineage>
        <taxon>Eukaryota</taxon>
        <taxon>Metazoa</taxon>
        <taxon>Cnidaria</taxon>
        <taxon>Anthozoa</taxon>
        <taxon>Hexacorallia</taxon>
        <taxon>Scleractinia</taxon>
        <taxon>Astrocoeniina</taxon>
        <taxon>Acroporidae</taxon>
        <taxon>Acropora</taxon>
    </lineage>
</organism>
<evidence type="ECO:0008006" key="4">
    <source>
        <dbReference type="Google" id="ProtNLM"/>
    </source>
</evidence>
<feature type="chain" id="PRO_5042181478" description="MANSC domain-containing protein" evidence="1">
    <location>
        <begin position="31"/>
        <end position="121"/>
    </location>
</feature>
<evidence type="ECO:0000256" key="1">
    <source>
        <dbReference type="SAM" id="SignalP"/>
    </source>
</evidence>
<accession>A0AAD9VBR5</accession>
<reference evidence="2" key="2">
    <citation type="journal article" date="2023" name="Science">
        <title>Genomic signatures of disease resistance in endangered staghorn corals.</title>
        <authorList>
            <person name="Vollmer S.V."/>
            <person name="Selwyn J.D."/>
            <person name="Despard B.A."/>
            <person name="Roesel C.L."/>
        </authorList>
    </citation>
    <scope>NUCLEOTIDE SEQUENCE</scope>
    <source>
        <strain evidence="2">K2</strain>
    </source>
</reference>
<reference evidence="2" key="1">
    <citation type="journal article" date="2023" name="G3 (Bethesda)">
        <title>Whole genome assembly and annotation of the endangered Caribbean coral Acropora cervicornis.</title>
        <authorList>
            <person name="Selwyn J.D."/>
            <person name="Vollmer S.V."/>
        </authorList>
    </citation>
    <scope>NUCLEOTIDE SEQUENCE</scope>
    <source>
        <strain evidence="2">K2</strain>
    </source>
</reference>